<dbReference type="VEuPathDB" id="FungiDB:PV09_09314"/>
<dbReference type="SUPFAM" id="SSF52833">
    <property type="entry name" value="Thioredoxin-like"/>
    <property type="match status" value="1"/>
</dbReference>
<dbReference type="RefSeq" id="XP_016208798.1">
    <property type="nucleotide sequence ID" value="XM_016363357.1"/>
</dbReference>
<evidence type="ECO:0000256" key="2">
    <source>
        <dbReference type="ARBA" id="ARBA00040895"/>
    </source>
</evidence>
<dbReference type="HOGENOM" id="CLU_044499_0_0_1"/>
<dbReference type="EMBL" id="KN847590">
    <property type="protein sequence ID" value="KIV98928.1"/>
    <property type="molecule type" value="Genomic_DNA"/>
</dbReference>
<sequence>MKRPSIRSLNRCSNAYTSTRSTLQWLSRCPEPTCGCQPMPANLDIDHHSNMTFSPYRDHILVCTGQKDWASKIEMDTRTGPVTRHIKTLLGPPGKRGQTKASGITPGKYHNPYSPHIITNASFPSSASSTSATSPAGSSTGDDLPTVPTSVYLFPSFKYVTLPHTASLSVYHSILDALIQEFVYKSNLAASQTKKEEDIIRGQLEGYQGNGVNLISQPVDEVVVLVCGHGGRDSRCGALGLPLQKEFEEKLSYASIRVLPQQRNSDETAASNSARVGLTSHIGGHKWAGNVIIYIPPTWSRANGHSLSGSALWYGRVEPKHVEGIVQETIVGGRLIKELWRGGMKLQSAGAGTRWEPITSDSS</sequence>
<evidence type="ECO:0000313" key="4">
    <source>
        <dbReference type="Proteomes" id="UP000053259"/>
    </source>
</evidence>
<reference evidence="3 4" key="1">
    <citation type="submission" date="2015-01" db="EMBL/GenBank/DDBJ databases">
        <title>The Genome Sequence of Ochroconis gallopava CBS43764.</title>
        <authorList>
            <consortium name="The Broad Institute Genomics Platform"/>
            <person name="Cuomo C."/>
            <person name="de Hoog S."/>
            <person name="Gorbushina A."/>
            <person name="Stielow B."/>
            <person name="Teixiera M."/>
            <person name="Abouelleil A."/>
            <person name="Chapman S.B."/>
            <person name="Priest M."/>
            <person name="Young S.K."/>
            <person name="Wortman J."/>
            <person name="Nusbaum C."/>
            <person name="Birren B."/>
        </authorList>
    </citation>
    <scope>NUCLEOTIDE SEQUENCE [LARGE SCALE GENOMIC DNA]</scope>
    <source>
        <strain evidence="3 4">CBS 43764</strain>
    </source>
</reference>
<accession>A0A0D2AJ22</accession>
<dbReference type="Gene3D" id="3.40.30.10">
    <property type="entry name" value="Glutaredoxin"/>
    <property type="match status" value="1"/>
</dbReference>
<keyword evidence="4" id="KW-1185">Reference proteome</keyword>
<name>A0A0D2AJ22_9PEZI</name>
<gene>
    <name evidence="3" type="ORF">PV09_09314</name>
</gene>
<dbReference type="OrthoDB" id="10253744at2759"/>
<dbReference type="PANTHER" id="PTHR31902">
    <property type="entry name" value="ACTIN PATCHES DISTAL PROTEIN 1"/>
    <property type="match status" value="1"/>
</dbReference>
<dbReference type="InParanoid" id="A0A0D2AJ22"/>
<dbReference type="Pfam" id="PF06999">
    <property type="entry name" value="Suc_Fer-like"/>
    <property type="match status" value="1"/>
</dbReference>
<evidence type="ECO:0000256" key="1">
    <source>
        <dbReference type="ARBA" id="ARBA00038208"/>
    </source>
</evidence>
<dbReference type="GeneID" id="27317287"/>
<protein>
    <recommendedName>
        <fullName evidence="2">Altered inheritance of mitochondria protein 32</fullName>
    </recommendedName>
</protein>
<dbReference type="AlphaFoldDB" id="A0A0D2AJ22"/>
<dbReference type="Proteomes" id="UP000053259">
    <property type="component" value="Unassembled WGS sequence"/>
</dbReference>
<dbReference type="InterPro" id="IPR036249">
    <property type="entry name" value="Thioredoxin-like_sf"/>
</dbReference>
<dbReference type="CDD" id="cd03062">
    <property type="entry name" value="TRX_Fd_Sucrase"/>
    <property type="match status" value="1"/>
</dbReference>
<dbReference type="PANTHER" id="PTHR31902:SF7">
    <property type="entry name" value="ALTERED INHERITANCE OF MITOCHONDRIA PROTEIN 32"/>
    <property type="match status" value="1"/>
</dbReference>
<comment type="similarity">
    <text evidence="1">Belongs to the AIM32 family.</text>
</comment>
<proteinExistence type="inferred from homology"/>
<dbReference type="STRING" id="253628.A0A0D2AJ22"/>
<evidence type="ECO:0000313" key="3">
    <source>
        <dbReference type="EMBL" id="KIV98928.1"/>
    </source>
</evidence>
<dbReference type="InterPro" id="IPR009737">
    <property type="entry name" value="Aim32/Apd1-like"/>
</dbReference>
<organism evidence="3 4">
    <name type="scientific">Verruconis gallopava</name>
    <dbReference type="NCBI Taxonomy" id="253628"/>
    <lineage>
        <taxon>Eukaryota</taxon>
        <taxon>Fungi</taxon>
        <taxon>Dikarya</taxon>
        <taxon>Ascomycota</taxon>
        <taxon>Pezizomycotina</taxon>
        <taxon>Dothideomycetes</taxon>
        <taxon>Pleosporomycetidae</taxon>
        <taxon>Venturiales</taxon>
        <taxon>Sympoventuriaceae</taxon>
        <taxon>Verruconis</taxon>
    </lineage>
</organism>